<feature type="transmembrane region" description="Helical" evidence="1">
    <location>
        <begin position="14"/>
        <end position="34"/>
    </location>
</feature>
<evidence type="ECO:0000313" key="2">
    <source>
        <dbReference type="EMBL" id="KAK1350646.1"/>
    </source>
</evidence>
<dbReference type="Proteomes" id="UP001237642">
    <property type="component" value="Unassembled WGS sequence"/>
</dbReference>
<sequence>MIVVEVGRVLGVTFLYFLIMDVHMGMLVLVTLMIENIWQLTTISCLTVQKLHHISSRIFINRLWEHNPHITSVEVDQSLESDFAMWFKHYKNNHRSGVDGPSRHTSGSASHRLVAARLKRRFKRDPTVDEVFFEAHTRHLKKGSI</sequence>
<evidence type="ECO:0000313" key="3">
    <source>
        <dbReference type="Proteomes" id="UP001237642"/>
    </source>
</evidence>
<accession>A0AAD8GLY8</accession>
<name>A0AAD8GLY8_9APIA</name>
<dbReference type="AlphaFoldDB" id="A0AAD8GLY8"/>
<dbReference type="EMBL" id="JAUIZM010000064">
    <property type="protein sequence ID" value="KAK1350646.1"/>
    <property type="molecule type" value="Genomic_DNA"/>
</dbReference>
<keyword evidence="1" id="KW-1133">Transmembrane helix</keyword>
<proteinExistence type="predicted"/>
<keyword evidence="3" id="KW-1185">Reference proteome</keyword>
<gene>
    <name evidence="2" type="ORF">POM88_054635</name>
</gene>
<keyword evidence="1" id="KW-0472">Membrane</keyword>
<keyword evidence="1" id="KW-0812">Transmembrane</keyword>
<reference evidence="2" key="1">
    <citation type="submission" date="2023-02" db="EMBL/GenBank/DDBJ databases">
        <title>Genome of toxic invasive species Heracleum sosnowskyi carries increased number of genes despite the absence of recent whole-genome duplications.</title>
        <authorList>
            <person name="Schelkunov M."/>
            <person name="Shtratnikova V."/>
            <person name="Makarenko M."/>
            <person name="Klepikova A."/>
            <person name="Omelchenko D."/>
            <person name="Novikova G."/>
            <person name="Obukhova E."/>
            <person name="Bogdanov V."/>
            <person name="Penin A."/>
            <person name="Logacheva M."/>
        </authorList>
    </citation>
    <scope>NUCLEOTIDE SEQUENCE</scope>
    <source>
        <strain evidence="2">Hsosn_3</strain>
        <tissue evidence="2">Leaf</tissue>
    </source>
</reference>
<evidence type="ECO:0000256" key="1">
    <source>
        <dbReference type="SAM" id="Phobius"/>
    </source>
</evidence>
<reference evidence="2" key="2">
    <citation type="submission" date="2023-05" db="EMBL/GenBank/DDBJ databases">
        <authorList>
            <person name="Schelkunov M.I."/>
        </authorList>
    </citation>
    <scope>NUCLEOTIDE SEQUENCE</scope>
    <source>
        <strain evidence="2">Hsosn_3</strain>
        <tissue evidence="2">Leaf</tissue>
    </source>
</reference>
<comment type="caution">
    <text evidence="2">The sequence shown here is derived from an EMBL/GenBank/DDBJ whole genome shotgun (WGS) entry which is preliminary data.</text>
</comment>
<organism evidence="2 3">
    <name type="scientific">Heracleum sosnowskyi</name>
    <dbReference type="NCBI Taxonomy" id="360622"/>
    <lineage>
        <taxon>Eukaryota</taxon>
        <taxon>Viridiplantae</taxon>
        <taxon>Streptophyta</taxon>
        <taxon>Embryophyta</taxon>
        <taxon>Tracheophyta</taxon>
        <taxon>Spermatophyta</taxon>
        <taxon>Magnoliopsida</taxon>
        <taxon>eudicotyledons</taxon>
        <taxon>Gunneridae</taxon>
        <taxon>Pentapetalae</taxon>
        <taxon>asterids</taxon>
        <taxon>campanulids</taxon>
        <taxon>Apiales</taxon>
        <taxon>Apiaceae</taxon>
        <taxon>Apioideae</taxon>
        <taxon>apioid superclade</taxon>
        <taxon>Tordylieae</taxon>
        <taxon>Tordyliinae</taxon>
        <taxon>Heracleum</taxon>
    </lineage>
</organism>
<protein>
    <submittedName>
        <fullName evidence="2">Uncharacterized protein</fullName>
    </submittedName>
</protein>